<keyword evidence="2" id="KW-1185">Reference proteome</keyword>
<gene>
    <name evidence="1" type="ORF">ACFW6T_25245</name>
</gene>
<name>A0ABW6GRB6_9ACTN</name>
<proteinExistence type="predicted"/>
<dbReference type="RefSeq" id="WP_380329395.1">
    <property type="nucleotide sequence ID" value="NZ_JBHYPW010000056.1"/>
</dbReference>
<dbReference type="EMBL" id="JBHYPX010000058">
    <property type="protein sequence ID" value="MFE1355301.1"/>
    <property type="molecule type" value="Genomic_DNA"/>
</dbReference>
<evidence type="ECO:0000313" key="2">
    <source>
        <dbReference type="Proteomes" id="UP001599542"/>
    </source>
</evidence>
<protein>
    <submittedName>
        <fullName evidence="1">Uncharacterized protein</fullName>
    </submittedName>
</protein>
<evidence type="ECO:0000313" key="1">
    <source>
        <dbReference type="EMBL" id="MFE1355301.1"/>
    </source>
</evidence>
<organism evidence="1 2">
    <name type="scientific">Kitasatospora phosalacinea</name>
    <dbReference type="NCBI Taxonomy" id="2065"/>
    <lineage>
        <taxon>Bacteria</taxon>
        <taxon>Bacillati</taxon>
        <taxon>Actinomycetota</taxon>
        <taxon>Actinomycetes</taxon>
        <taxon>Kitasatosporales</taxon>
        <taxon>Streptomycetaceae</taxon>
        <taxon>Kitasatospora</taxon>
    </lineage>
</organism>
<sequence length="107" mass="11267">MDLDPAAITHSIVLSTLEDLADMGPAEISEHLDDQLPDGVDRDDLIDAISGRLSRALAEYQPRDQVLTEGATSARTAAEALPDGDPLIPGLLHAASLLLAARTGQED</sequence>
<dbReference type="Proteomes" id="UP001599542">
    <property type="component" value="Unassembled WGS sequence"/>
</dbReference>
<comment type="caution">
    <text evidence="1">The sequence shown here is derived from an EMBL/GenBank/DDBJ whole genome shotgun (WGS) entry which is preliminary data.</text>
</comment>
<reference evidence="1 2" key="1">
    <citation type="submission" date="2024-09" db="EMBL/GenBank/DDBJ databases">
        <title>The Natural Products Discovery Center: Release of the First 8490 Sequenced Strains for Exploring Actinobacteria Biosynthetic Diversity.</title>
        <authorList>
            <person name="Kalkreuter E."/>
            <person name="Kautsar S.A."/>
            <person name="Yang D."/>
            <person name="Bader C.D."/>
            <person name="Teijaro C.N."/>
            <person name="Fluegel L."/>
            <person name="Davis C.M."/>
            <person name="Simpson J.R."/>
            <person name="Lauterbach L."/>
            <person name="Steele A.D."/>
            <person name="Gui C."/>
            <person name="Meng S."/>
            <person name="Li G."/>
            <person name="Viehrig K."/>
            <person name="Ye F."/>
            <person name="Su P."/>
            <person name="Kiefer A.F."/>
            <person name="Nichols A."/>
            <person name="Cepeda A.J."/>
            <person name="Yan W."/>
            <person name="Fan B."/>
            <person name="Jiang Y."/>
            <person name="Adhikari A."/>
            <person name="Zheng C.-J."/>
            <person name="Schuster L."/>
            <person name="Cowan T.M."/>
            <person name="Smanski M.J."/>
            <person name="Chevrette M.G."/>
            <person name="De Carvalho L.P.S."/>
            <person name="Shen B."/>
        </authorList>
    </citation>
    <scope>NUCLEOTIDE SEQUENCE [LARGE SCALE GENOMIC DNA]</scope>
    <source>
        <strain evidence="1 2">NPDC058753</strain>
    </source>
</reference>
<accession>A0ABW6GRB6</accession>